<dbReference type="GO" id="GO:0051213">
    <property type="term" value="F:dioxygenase activity"/>
    <property type="evidence" value="ECO:0007669"/>
    <property type="project" value="UniProtKB-KW"/>
</dbReference>
<accession>A0ABT8IK85</accession>
<dbReference type="Proteomes" id="UP001174196">
    <property type="component" value="Unassembled WGS sequence"/>
</dbReference>
<organism evidence="6 7">
    <name type="scientific">Polycladomyces subterraneus</name>
    <dbReference type="NCBI Taxonomy" id="1016997"/>
    <lineage>
        <taxon>Bacteria</taxon>
        <taxon>Bacillati</taxon>
        <taxon>Bacillota</taxon>
        <taxon>Bacilli</taxon>
        <taxon>Bacillales</taxon>
        <taxon>Thermoactinomycetaceae</taxon>
        <taxon>Polycladomyces</taxon>
    </lineage>
</organism>
<evidence type="ECO:0000259" key="5">
    <source>
        <dbReference type="Pfam" id="PF02668"/>
    </source>
</evidence>
<reference evidence="6" key="1">
    <citation type="submission" date="2022-08" db="EMBL/GenBank/DDBJ databases">
        <title>Polycladomyces zharkentsis sp. nov., a novel thermophilic CMC and starch-degrading bacterium isolated from a geothermal spring in Kazakhstan.</title>
        <authorList>
            <person name="Mashzhan A."/>
            <person name="Kistaubaeva A."/>
            <person name="Javier-Lopez R."/>
            <person name="Birkeland N.-K."/>
        </authorList>
    </citation>
    <scope>NUCLEOTIDE SEQUENCE</scope>
    <source>
        <strain evidence="6">KSR 13</strain>
    </source>
</reference>
<name>A0ABT8IK85_9BACL</name>
<evidence type="ECO:0000256" key="2">
    <source>
        <dbReference type="ARBA" id="ARBA00022723"/>
    </source>
</evidence>
<dbReference type="Gene3D" id="3.60.130.10">
    <property type="entry name" value="Clavaminate synthase-like"/>
    <property type="match status" value="1"/>
</dbReference>
<dbReference type="InterPro" id="IPR014503">
    <property type="entry name" value="Clavaminate_syn-like"/>
</dbReference>
<sequence length="354" mass="40510">MTDQPYQNAEDVKGLQQHIMVLTGEEKRTVSQIIDRLPPLDIRRVDNETLNCVQVAAQNLPARLVKHLVRFRREPNDYGVLMFRNLPTDTDLPPTPEDGGRSREKSSFVSEYNLLLFLLFLGEPIAYEDEKQGLLIQNICPVKGQEKRQENTSSHYLNYHTEDGFHPHRPDHLALIGLRSDHEGVARTLTASIRQVLHDIPSTAISLLRQPLYRLFPSSSFNMGKDDYSVYLPVLSGSWLEPQMCVHFSSMTATRRDAKWALDTLRKALTQVGIGFHINPGDLLIIDNRLVAHARSSFQPKYDGKDRWLQRIFTVVDFHQSSFSRGRGQHVCSPLYADNTRKMVWDKPGVIQID</sequence>
<dbReference type="Pfam" id="PF02668">
    <property type="entry name" value="TauD"/>
    <property type="match status" value="1"/>
</dbReference>
<dbReference type="SUPFAM" id="SSF51197">
    <property type="entry name" value="Clavaminate synthase-like"/>
    <property type="match status" value="1"/>
</dbReference>
<dbReference type="InterPro" id="IPR003819">
    <property type="entry name" value="TauD/TfdA-like"/>
</dbReference>
<comment type="similarity">
    <text evidence="1">Belongs to the clavaminate synthase family.</text>
</comment>
<keyword evidence="7" id="KW-1185">Reference proteome</keyword>
<dbReference type="RefSeq" id="WP_301237911.1">
    <property type="nucleotide sequence ID" value="NZ_JANRHH010000020.1"/>
</dbReference>
<evidence type="ECO:0000256" key="4">
    <source>
        <dbReference type="ARBA" id="ARBA00023004"/>
    </source>
</evidence>
<dbReference type="InterPro" id="IPR042098">
    <property type="entry name" value="TauD-like_sf"/>
</dbReference>
<dbReference type="EMBL" id="JANRHH010000020">
    <property type="protein sequence ID" value="MDN4593199.1"/>
    <property type="molecule type" value="Genomic_DNA"/>
</dbReference>
<dbReference type="PIRSF" id="PIRSF019543">
    <property type="entry name" value="Clavaminate_syn"/>
    <property type="match status" value="1"/>
</dbReference>
<proteinExistence type="inferred from homology"/>
<keyword evidence="2" id="KW-0479">Metal-binding</keyword>
<evidence type="ECO:0000256" key="3">
    <source>
        <dbReference type="ARBA" id="ARBA00023002"/>
    </source>
</evidence>
<evidence type="ECO:0000313" key="6">
    <source>
        <dbReference type="EMBL" id="MDN4593199.1"/>
    </source>
</evidence>
<feature type="domain" description="TauD/TfdA-like" evidence="5">
    <location>
        <begin position="122"/>
        <end position="312"/>
    </location>
</feature>
<evidence type="ECO:0000313" key="7">
    <source>
        <dbReference type="Proteomes" id="UP001174196"/>
    </source>
</evidence>
<protein>
    <submittedName>
        <fullName evidence="6">TauD/TfdA family dioxygenase</fullName>
    </submittedName>
</protein>
<keyword evidence="4" id="KW-0408">Iron</keyword>
<gene>
    <name evidence="6" type="ORF">NWF35_04665</name>
</gene>
<keyword evidence="6" id="KW-0223">Dioxygenase</keyword>
<evidence type="ECO:0000256" key="1">
    <source>
        <dbReference type="ARBA" id="ARBA00008425"/>
    </source>
</evidence>
<keyword evidence="3" id="KW-0560">Oxidoreductase</keyword>
<comment type="caution">
    <text evidence="6">The sequence shown here is derived from an EMBL/GenBank/DDBJ whole genome shotgun (WGS) entry which is preliminary data.</text>
</comment>